<dbReference type="PROSITE" id="PS51257">
    <property type="entry name" value="PROKAR_LIPOPROTEIN"/>
    <property type="match status" value="1"/>
</dbReference>
<dbReference type="Pfam" id="PF01436">
    <property type="entry name" value="NHL"/>
    <property type="match status" value="1"/>
</dbReference>
<sequence>MQLNTERIILLAILIESVNCYANVSFNQPMLSSCAVWSSNGTTFVSSPTIGSDFLDIFIDTNDTIYFADTLNNRILIWLTYDTNVSSVINGSFKRPYSLFVTVDGDIYIDDGKFNNRIVYWTSNSTSSVTGQGMGGSCYGLFVDISGALYCSSRSDNIVVKISLSNAGVAYTITAGNSTAGQCANELDSPQGIFVDESFILYVADSNNHRVQMLQPGNTSGTTILTGTITLDTPTDVALDGEGHLYVVDSSKGRIIAGESSNFRCVVGCSSGTLVSNNQLNSPQAFSFDSYGNIFVTDRNNGRIQIFYLLTNVCANNSTSSTTAATTTTIGTTTTILTTALLPTIMKRSAKTSNVTETASVKESTFLSTMMETDETSIETMQSITKDRSTSFEATTVEESTFETIIDTDQSSSMTTIEEEHSVQQTTDADKVTSVETILIETISIEETTDSFSSSAKTTSENKITSDAILSTLNEQTTSTINEDSSAMLAFSTSTLVNNTINMGKMSRSETTNDMS</sequence>
<keyword evidence="4" id="KW-1185">Reference proteome</keyword>
<dbReference type="EMBL" id="CAJNOR010011909">
    <property type="protein sequence ID" value="CAF1664475.1"/>
    <property type="molecule type" value="Genomic_DNA"/>
</dbReference>
<dbReference type="InterPro" id="IPR011042">
    <property type="entry name" value="6-blade_b-propeller_TolB-like"/>
</dbReference>
<dbReference type="InterPro" id="IPR001258">
    <property type="entry name" value="NHL_repeat"/>
</dbReference>
<dbReference type="AlphaFoldDB" id="A0A816FPU8"/>
<dbReference type="Gene3D" id="2.40.10.500">
    <property type="match status" value="1"/>
</dbReference>
<dbReference type="PANTHER" id="PTHR24104">
    <property type="entry name" value="E3 UBIQUITIN-PROTEIN LIGASE NHLRC1-RELATED"/>
    <property type="match status" value="1"/>
</dbReference>
<evidence type="ECO:0000313" key="3">
    <source>
        <dbReference type="EMBL" id="CAF1664475.1"/>
    </source>
</evidence>
<dbReference type="InterPro" id="IPR050952">
    <property type="entry name" value="TRIM-NHL_E3_ligases"/>
</dbReference>
<feature type="chain" id="PRO_5032660201" evidence="2">
    <location>
        <begin position="21"/>
        <end position="516"/>
    </location>
</feature>
<dbReference type="GO" id="GO:0008270">
    <property type="term" value="F:zinc ion binding"/>
    <property type="evidence" value="ECO:0007669"/>
    <property type="project" value="UniProtKB-KW"/>
</dbReference>
<dbReference type="Proteomes" id="UP000663828">
    <property type="component" value="Unassembled WGS sequence"/>
</dbReference>
<dbReference type="Gene3D" id="2.120.10.30">
    <property type="entry name" value="TolB, C-terminal domain"/>
    <property type="match status" value="1"/>
</dbReference>
<dbReference type="SUPFAM" id="SSF101898">
    <property type="entry name" value="NHL repeat"/>
    <property type="match status" value="1"/>
</dbReference>
<protein>
    <submittedName>
        <fullName evidence="3">Uncharacterized protein</fullName>
    </submittedName>
</protein>
<organism evidence="3 4">
    <name type="scientific">Adineta ricciae</name>
    <name type="common">Rotifer</name>
    <dbReference type="NCBI Taxonomy" id="249248"/>
    <lineage>
        <taxon>Eukaryota</taxon>
        <taxon>Metazoa</taxon>
        <taxon>Spiralia</taxon>
        <taxon>Gnathifera</taxon>
        <taxon>Rotifera</taxon>
        <taxon>Eurotatoria</taxon>
        <taxon>Bdelloidea</taxon>
        <taxon>Adinetida</taxon>
        <taxon>Adinetidae</taxon>
        <taxon>Adineta</taxon>
    </lineage>
</organism>
<accession>A0A816FPU8</accession>
<feature type="signal peptide" evidence="2">
    <location>
        <begin position="1"/>
        <end position="20"/>
    </location>
</feature>
<dbReference type="PANTHER" id="PTHR24104:SF25">
    <property type="entry name" value="PROTEIN LIN-41"/>
    <property type="match status" value="1"/>
</dbReference>
<reference evidence="3" key="1">
    <citation type="submission" date="2021-02" db="EMBL/GenBank/DDBJ databases">
        <authorList>
            <person name="Nowell W R."/>
        </authorList>
    </citation>
    <scope>NUCLEOTIDE SEQUENCE</scope>
</reference>
<evidence type="ECO:0000256" key="1">
    <source>
        <dbReference type="ARBA" id="ARBA00022737"/>
    </source>
</evidence>
<keyword evidence="1" id="KW-0677">Repeat</keyword>
<name>A0A816FPU8_ADIRI</name>
<keyword evidence="2" id="KW-0732">Signal</keyword>
<evidence type="ECO:0000313" key="4">
    <source>
        <dbReference type="Proteomes" id="UP000663828"/>
    </source>
</evidence>
<gene>
    <name evidence="3" type="ORF">XAT740_LOCUS57505</name>
</gene>
<evidence type="ECO:0000256" key="2">
    <source>
        <dbReference type="SAM" id="SignalP"/>
    </source>
</evidence>
<comment type="caution">
    <text evidence="3">The sequence shown here is derived from an EMBL/GenBank/DDBJ whole genome shotgun (WGS) entry which is preliminary data.</text>
</comment>
<dbReference type="CDD" id="cd05819">
    <property type="entry name" value="NHL"/>
    <property type="match status" value="1"/>
</dbReference>
<proteinExistence type="predicted"/>